<dbReference type="InterPro" id="IPR015424">
    <property type="entry name" value="PyrdxlP-dep_Trfase"/>
</dbReference>
<evidence type="ECO:0000256" key="3">
    <source>
        <dbReference type="ARBA" id="ARBA00044507"/>
    </source>
</evidence>
<evidence type="ECO:0000256" key="2">
    <source>
        <dbReference type="ARBA" id="ARBA00022898"/>
    </source>
</evidence>
<name>A0A4R1L699_9BACT</name>
<proteinExistence type="inferred from homology"/>
<dbReference type="Proteomes" id="UP000295210">
    <property type="component" value="Unassembled WGS sequence"/>
</dbReference>
<keyword evidence="2 4" id="KW-0663">Pyridoxal phosphate</keyword>
<evidence type="ECO:0000313" key="5">
    <source>
        <dbReference type="EMBL" id="TCK72717.1"/>
    </source>
</evidence>
<dbReference type="PANTHER" id="PTHR32328">
    <property type="entry name" value="L-SERYL-TRNA(SEC) SELENIUM TRANSFERASE"/>
    <property type="match status" value="1"/>
</dbReference>
<comment type="cofactor">
    <cofactor evidence="1 4">
        <name>pyridoxal 5'-phosphate</name>
        <dbReference type="ChEBI" id="CHEBI:597326"/>
    </cofactor>
</comment>
<dbReference type="AlphaFoldDB" id="A0A4R1L699"/>
<dbReference type="Pfam" id="PF03841">
    <property type="entry name" value="SelA"/>
    <property type="match status" value="1"/>
</dbReference>
<dbReference type="Gene3D" id="3.40.640.10">
    <property type="entry name" value="Type I PLP-dependent aspartate aminotransferase-like (Major domain)"/>
    <property type="match status" value="1"/>
</dbReference>
<reference evidence="5 6" key="1">
    <citation type="submission" date="2019-03" db="EMBL/GenBank/DDBJ databases">
        <title>Genomic Encyclopedia of Type Strains, Phase IV (KMG-IV): sequencing the most valuable type-strain genomes for metagenomic binning, comparative biology and taxonomic classification.</title>
        <authorList>
            <person name="Goeker M."/>
        </authorList>
    </citation>
    <scope>NUCLEOTIDE SEQUENCE [LARGE SCALE GENOMIC DNA]</scope>
    <source>
        <strain evidence="5 6">DSM 103428</strain>
    </source>
</reference>
<dbReference type="PANTHER" id="PTHR32328:SF0">
    <property type="entry name" value="L-SERYL-TRNA(SEC) SELENIUM TRANSFERASE"/>
    <property type="match status" value="1"/>
</dbReference>
<dbReference type="SUPFAM" id="SSF53383">
    <property type="entry name" value="PLP-dependent transferases"/>
    <property type="match status" value="1"/>
</dbReference>
<dbReference type="InterPro" id="IPR018319">
    <property type="entry name" value="SelA-like"/>
</dbReference>
<dbReference type="OrthoDB" id="9787096at2"/>
<dbReference type="InterPro" id="IPR006311">
    <property type="entry name" value="TAT_signal"/>
</dbReference>
<keyword evidence="5" id="KW-0808">Transferase</keyword>
<sequence>MLSRRRFLSSVKQSAVGISLLPVLPSAVFAQAGKSEESADDDYYAKLGVAHIINAAGTYTYLTAAIMPPQVQRAVAEAAKHPVRLKDLQVASGEYLAKKLKCEGALVSAGAASALTLGTAACMALANNVEGTIRVPQGADAMKNEVIVQKGHRYEYDQALLNCGIQFREVVTESDYRNAFSSKTVMTHFFNAAESGEIDRETWLKIAHEHNVPCMNDAAADMPPIENLWKYTGMGFDLVCFSGGKGIRGPQNAGLLLGKKKLIDLAYSNNSPISDAVGRGMKVAKEQIVGMVAAVDWLLEQSNEAMQDEYKRRVDVIIQQVKDIPTMKASTFMPEVANHVPHLLLEYNPATVGVTVQQAMEMLRKGTPSIELNPATGTSERTSIPSNADTIVVGVWMLQPGEDAIVGSRLRQVLTARNA</sequence>
<organism evidence="5 6">
    <name type="scientific">Acidipila rosea</name>
    <dbReference type="NCBI Taxonomy" id="768535"/>
    <lineage>
        <taxon>Bacteria</taxon>
        <taxon>Pseudomonadati</taxon>
        <taxon>Acidobacteriota</taxon>
        <taxon>Terriglobia</taxon>
        <taxon>Terriglobales</taxon>
        <taxon>Acidobacteriaceae</taxon>
        <taxon>Acidipila</taxon>
    </lineage>
</organism>
<feature type="modified residue" description="N6-(pyridoxal phosphate)lysine" evidence="4">
    <location>
        <position position="245"/>
    </location>
</feature>
<comment type="similarity">
    <text evidence="3">Belongs to the SelA family.</text>
</comment>
<dbReference type="RefSeq" id="WP_131996462.1">
    <property type="nucleotide sequence ID" value="NZ_SMGK01000003.1"/>
</dbReference>
<evidence type="ECO:0000256" key="1">
    <source>
        <dbReference type="ARBA" id="ARBA00001933"/>
    </source>
</evidence>
<comment type="caution">
    <text evidence="5">The sequence shown here is derived from an EMBL/GenBank/DDBJ whole genome shotgun (WGS) entry which is preliminary data.</text>
</comment>
<dbReference type="PROSITE" id="PS51318">
    <property type="entry name" value="TAT"/>
    <property type="match status" value="1"/>
</dbReference>
<dbReference type="GO" id="GO:0004125">
    <property type="term" value="F:L-seryl-tRNA(Sec) selenium transferase activity"/>
    <property type="evidence" value="ECO:0007669"/>
    <property type="project" value="TreeGrafter"/>
</dbReference>
<accession>A0A4R1L699</accession>
<evidence type="ECO:0000256" key="4">
    <source>
        <dbReference type="PIRSR" id="PIRSR618319-50"/>
    </source>
</evidence>
<dbReference type="InterPro" id="IPR015421">
    <property type="entry name" value="PyrdxlP-dep_Trfase_major"/>
</dbReference>
<evidence type="ECO:0000313" key="6">
    <source>
        <dbReference type="Proteomes" id="UP000295210"/>
    </source>
</evidence>
<gene>
    <name evidence="5" type="ORF">C7378_2307</name>
</gene>
<keyword evidence="6" id="KW-1185">Reference proteome</keyword>
<dbReference type="EMBL" id="SMGK01000003">
    <property type="protein sequence ID" value="TCK72717.1"/>
    <property type="molecule type" value="Genomic_DNA"/>
</dbReference>
<protein>
    <submittedName>
        <fullName evidence="5">L-seryl-tRNA(Ser) seleniumtransferase</fullName>
    </submittedName>
</protein>